<dbReference type="Pfam" id="PF03811">
    <property type="entry name" value="Zn_ribbon_InsA"/>
    <property type="match status" value="1"/>
</dbReference>
<dbReference type="EMBL" id="RTWO01000004">
    <property type="protein sequence ID" value="MKC74322.1"/>
    <property type="molecule type" value="Genomic_DNA"/>
</dbReference>
<feature type="domain" description="InsA N-terminal zinc ribbon" evidence="1">
    <location>
        <begin position="11"/>
        <end position="26"/>
    </location>
</feature>
<gene>
    <name evidence="2" type="ORF">D1800_06200</name>
</gene>
<reference evidence="2" key="1">
    <citation type="submission" date="2018-09" db="EMBL/GenBank/DDBJ databases">
        <authorList>
            <consortium name="GenomeTrakr network: Whole genome sequencing for foodborne pathogen traceback"/>
        </authorList>
    </citation>
    <scope>NUCLEOTIDE SEQUENCE [LARGE SCALE GENOMIC DNA]</scope>
    <source>
        <strain evidence="2">FDA00013424</strain>
    </source>
</reference>
<protein>
    <recommendedName>
        <fullName evidence="1">InsA N-terminal zinc ribbon domain-containing protein</fullName>
    </recommendedName>
</protein>
<dbReference type="AlphaFoldDB" id="A0A657FNB4"/>
<evidence type="ECO:0000259" key="1">
    <source>
        <dbReference type="Pfam" id="PF03811"/>
    </source>
</evidence>
<proteinExistence type="predicted"/>
<dbReference type="Proteomes" id="UP000839516">
    <property type="component" value="Unassembled WGS sequence"/>
</dbReference>
<evidence type="ECO:0000313" key="2">
    <source>
        <dbReference type="EMBL" id="MKC74322.1"/>
    </source>
</evidence>
<comment type="caution">
    <text evidence="2">The sequence shown here is derived from an EMBL/GenBank/DDBJ whole genome shotgun (WGS) entry which is preliminary data.</text>
</comment>
<name>A0A657FNB4_SALET</name>
<dbReference type="InterPro" id="IPR003220">
    <property type="entry name" value="InsA_N_dom_Znf"/>
</dbReference>
<dbReference type="GO" id="GO:0006313">
    <property type="term" value="P:DNA transposition"/>
    <property type="evidence" value="ECO:0007669"/>
    <property type="project" value="InterPro"/>
</dbReference>
<sequence>MYNGRFVGGLMASVNVHCPRCQSVQV</sequence>
<organism evidence="2">
    <name type="scientific">Salmonella enterica subsp. enterica serovar Denver</name>
    <dbReference type="NCBI Taxonomy" id="1954177"/>
    <lineage>
        <taxon>Bacteria</taxon>
        <taxon>Pseudomonadati</taxon>
        <taxon>Pseudomonadota</taxon>
        <taxon>Gammaproteobacteria</taxon>
        <taxon>Enterobacterales</taxon>
        <taxon>Enterobacteriaceae</taxon>
        <taxon>Salmonella</taxon>
    </lineage>
</organism>
<accession>A0A657FNB4</accession>